<dbReference type="Gene3D" id="3.40.47.10">
    <property type="match status" value="1"/>
</dbReference>
<dbReference type="SUPFAM" id="SSF53901">
    <property type="entry name" value="Thiolase-like"/>
    <property type="match status" value="1"/>
</dbReference>
<organism evidence="1">
    <name type="scientific">marine metagenome</name>
    <dbReference type="NCBI Taxonomy" id="408172"/>
    <lineage>
        <taxon>unclassified sequences</taxon>
        <taxon>metagenomes</taxon>
        <taxon>ecological metagenomes</taxon>
    </lineage>
</organism>
<sequence length="100" mass="10321">MLKDKTAIVGIGQTEFSKSIDSTELNLACKAIKNALGDAGISPDQVDALGSFTYEETPEFEIARNLGFGNLTYWSQAPYGGGASCAAIGQVAMAIASGIA</sequence>
<gene>
    <name evidence="1" type="ORF">METZ01_LOCUS180454</name>
</gene>
<evidence type="ECO:0000313" key="1">
    <source>
        <dbReference type="EMBL" id="SVB27600.1"/>
    </source>
</evidence>
<feature type="non-terminal residue" evidence="1">
    <location>
        <position position="100"/>
    </location>
</feature>
<dbReference type="InterPro" id="IPR016039">
    <property type="entry name" value="Thiolase-like"/>
</dbReference>
<reference evidence="1" key="1">
    <citation type="submission" date="2018-05" db="EMBL/GenBank/DDBJ databases">
        <authorList>
            <person name="Lanie J.A."/>
            <person name="Ng W.-L."/>
            <person name="Kazmierczak K.M."/>
            <person name="Andrzejewski T.M."/>
            <person name="Davidsen T.M."/>
            <person name="Wayne K.J."/>
            <person name="Tettelin H."/>
            <person name="Glass J.I."/>
            <person name="Rusch D."/>
            <person name="Podicherti R."/>
            <person name="Tsui H.-C.T."/>
            <person name="Winkler M.E."/>
        </authorList>
    </citation>
    <scope>NUCLEOTIDE SEQUENCE</scope>
</reference>
<evidence type="ECO:0008006" key="2">
    <source>
        <dbReference type="Google" id="ProtNLM"/>
    </source>
</evidence>
<dbReference type="AlphaFoldDB" id="A0A382CNA3"/>
<dbReference type="EMBL" id="UINC01035345">
    <property type="protein sequence ID" value="SVB27600.1"/>
    <property type="molecule type" value="Genomic_DNA"/>
</dbReference>
<proteinExistence type="predicted"/>
<name>A0A382CNA3_9ZZZZ</name>
<accession>A0A382CNA3</accession>
<dbReference type="GO" id="GO:0016746">
    <property type="term" value="F:acyltransferase activity"/>
    <property type="evidence" value="ECO:0007669"/>
    <property type="project" value="InterPro"/>
</dbReference>
<protein>
    <recommendedName>
        <fullName evidence="2">Thiolase N-terminal domain-containing protein</fullName>
    </recommendedName>
</protein>